<dbReference type="STRING" id="1353952.A0A165EYQ2"/>
<protein>
    <submittedName>
        <fullName evidence="1">Uncharacterized protein</fullName>
    </submittedName>
</protein>
<dbReference type="Gene3D" id="3.40.710.10">
    <property type="entry name" value="DD-peptidase/beta-lactamase superfamily"/>
    <property type="match status" value="1"/>
</dbReference>
<dbReference type="EMBL" id="KV423988">
    <property type="protein sequence ID" value="KZT55807.1"/>
    <property type="molecule type" value="Genomic_DNA"/>
</dbReference>
<name>A0A165EYQ2_9BASI</name>
<dbReference type="InParanoid" id="A0A165EYQ2"/>
<evidence type="ECO:0000313" key="1">
    <source>
        <dbReference type="EMBL" id="KZT55807.1"/>
    </source>
</evidence>
<reference evidence="1 2" key="1">
    <citation type="journal article" date="2016" name="Mol. Biol. Evol.">
        <title>Comparative Genomics of Early-Diverging Mushroom-Forming Fungi Provides Insights into the Origins of Lignocellulose Decay Capabilities.</title>
        <authorList>
            <person name="Nagy L.G."/>
            <person name="Riley R."/>
            <person name="Tritt A."/>
            <person name="Adam C."/>
            <person name="Daum C."/>
            <person name="Floudas D."/>
            <person name="Sun H."/>
            <person name="Yadav J.S."/>
            <person name="Pangilinan J."/>
            <person name="Larsson K.H."/>
            <person name="Matsuura K."/>
            <person name="Barry K."/>
            <person name="Labutti K."/>
            <person name="Kuo R."/>
            <person name="Ohm R.A."/>
            <person name="Bhattacharya S.S."/>
            <person name="Shirouzu T."/>
            <person name="Yoshinaga Y."/>
            <person name="Martin F.M."/>
            <person name="Grigoriev I.V."/>
            <person name="Hibbett D.S."/>
        </authorList>
    </citation>
    <scope>NUCLEOTIDE SEQUENCE [LARGE SCALE GENOMIC DNA]</scope>
    <source>
        <strain evidence="1 2">HHB12733</strain>
    </source>
</reference>
<dbReference type="SUPFAM" id="SSF56601">
    <property type="entry name" value="beta-lactamase/transpeptidase-like"/>
    <property type="match status" value="1"/>
</dbReference>
<dbReference type="AlphaFoldDB" id="A0A165EYQ2"/>
<accession>A0A165EYQ2</accession>
<keyword evidence="2" id="KW-1185">Reference proteome</keyword>
<organism evidence="1 2">
    <name type="scientific">Calocera cornea HHB12733</name>
    <dbReference type="NCBI Taxonomy" id="1353952"/>
    <lineage>
        <taxon>Eukaryota</taxon>
        <taxon>Fungi</taxon>
        <taxon>Dikarya</taxon>
        <taxon>Basidiomycota</taxon>
        <taxon>Agaricomycotina</taxon>
        <taxon>Dacrymycetes</taxon>
        <taxon>Dacrymycetales</taxon>
        <taxon>Dacrymycetaceae</taxon>
        <taxon>Calocera</taxon>
    </lineage>
</organism>
<sequence>MAGRSAMTPLAEYPEHSPWVYGAGWWRVSDRGYEFVQHGGTVTGSSTWITLVPDEDLAIITLVNGNGQHKALQAITSKVVEDRFGLEHVDWIERFLNVSEIERKTQRECMNLISHTAASSVESFAGTYSNPGYVGNFTLCAWPAEAGSECDKILKAYSTTDSEFEKEKSHALYARWKRFWFTHLKLVQQDDMLFSMSRDTLYPEGHGQDKSPFYLRSTNSVSLVEFGAHGGEITGLGMWGVDAGPRQRVAGDPGSSSEVWFAKIG</sequence>
<evidence type="ECO:0000313" key="2">
    <source>
        <dbReference type="Proteomes" id="UP000076842"/>
    </source>
</evidence>
<dbReference type="OrthoDB" id="5946976at2759"/>
<dbReference type="Proteomes" id="UP000076842">
    <property type="component" value="Unassembled WGS sequence"/>
</dbReference>
<gene>
    <name evidence="1" type="ORF">CALCODRAFT_339121</name>
</gene>
<proteinExistence type="predicted"/>
<dbReference type="InterPro" id="IPR012338">
    <property type="entry name" value="Beta-lactam/transpept-like"/>
</dbReference>